<dbReference type="CDD" id="cd18086">
    <property type="entry name" value="HsC9orf114-like"/>
    <property type="match status" value="1"/>
</dbReference>
<dbReference type="GeneID" id="111244356"/>
<dbReference type="Pfam" id="PF02598">
    <property type="entry name" value="Methyltrn_RNA_3"/>
    <property type="match status" value="1"/>
</dbReference>
<dbReference type="KEGG" id="vde:111244356"/>
<proteinExistence type="inferred from homology"/>
<dbReference type="SUPFAM" id="SSF50249">
    <property type="entry name" value="Nucleic acid-binding proteins"/>
    <property type="match status" value="1"/>
</dbReference>
<evidence type="ECO:0000256" key="2">
    <source>
        <dbReference type="SAM" id="MobiDB-lite"/>
    </source>
</evidence>
<dbReference type="InterPro" id="IPR012340">
    <property type="entry name" value="NA-bd_OB-fold"/>
</dbReference>
<dbReference type="InParanoid" id="A0A7M7JAS5"/>
<dbReference type="InterPro" id="IPR029028">
    <property type="entry name" value="Alpha/beta_knot_MTases"/>
</dbReference>
<reference evidence="3" key="1">
    <citation type="submission" date="2021-01" db="UniProtKB">
        <authorList>
            <consortium name="EnsemblMetazoa"/>
        </authorList>
    </citation>
    <scope>IDENTIFICATION</scope>
</reference>
<dbReference type="Gene3D" id="3.40.1280.10">
    <property type="match status" value="1"/>
</dbReference>
<feature type="region of interest" description="Disordered" evidence="2">
    <location>
        <begin position="1"/>
        <end position="33"/>
    </location>
</feature>
<dbReference type="EnsemblMetazoa" id="XM_022791366">
    <property type="protein sequence ID" value="XP_022647101"/>
    <property type="gene ID" value="LOC111244356"/>
</dbReference>
<keyword evidence="4" id="KW-1185">Reference proteome</keyword>
<accession>A0A7M7JAS5</accession>
<comment type="similarity">
    <text evidence="1">Belongs to the class IV-like SAM-binding methyltransferase superfamily.</text>
</comment>
<evidence type="ECO:0000256" key="1">
    <source>
        <dbReference type="ARBA" id="ARBA00009841"/>
    </source>
</evidence>
<dbReference type="RefSeq" id="XP_022647102.1">
    <property type="nucleotide sequence ID" value="XM_022791367.1"/>
</dbReference>
<dbReference type="EnsemblMetazoa" id="XM_022791367">
    <property type="protein sequence ID" value="XP_022647102"/>
    <property type="gene ID" value="LOC111244356"/>
</dbReference>
<dbReference type="InterPro" id="IPR029026">
    <property type="entry name" value="tRNA_m1G_MTases_N"/>
</dbReference>
<organism evidence="3 4">
    <name type="scientific">Varroa destructor</name>
    <name type="common">Honeybee mite</name>
    <dbReference type="NCBI Taxonomy" id="109461"/>
    <lineage>
        <taxon>Eukaryota</taxon>
        <taxon>Metazoa</taxon>
        <taxon>Ecdysozoa</taxon>
        <taxon>Arthropoda</taxon>
        <taxon>Chelicerata</taxon>
        <taxon>Arachnida</taxon>
        <taxon>Acari</taxon>
        <taxon>Parasitiformes</taxon>
        <taxon>Mesostigmata</taxon>
        <taxon>Gamasina</taxon>
        <taxon>Dermanyssoidea</taxon>
        <taxon>Varroidae</taxon>
        <taxon>Varroa</taxon>
    </lineage>
</organism>
<dbReference type="RefSeq" id="XP_022647101.1">
    <property type="nucleotide sequence ID" value="XM_022791366.1"/>
</dbReference>
<name>A0A7M7JAS5_VARDE</name>
<dbReference type="PANTHER" id="PTHR12150:SF13">
    <property type="entry name" value="METHYLTRANSFERASE C9ORF114-RELATED"/>
    <property type="match status" value="1"/>
</dbReference>
<dbReference type="InterPro" id="IPR003750">
    <property type="entry name" value="Put_MeTrfase-C9orf114-like"/>
</dbReference>
<dbReference type="PANTHER" id="PTHR12150">
    <property type="entry name" value="CLASS IV SAM-BINDING METHYLTRANSFERASE-RELATED"/>
    <property type="match status" value="1"/>
</dbReference>
<dbReference type="FunCoup" id="A0A7M7JAS5">
    <property type="interactions" value="821"/>
</dbReference>
<protein>
    <recommendedName>
        <fullName evidence="5">RNA methyltransferase</fullName>
    </recommendedName>
</protein>
<sequence length="339" mass="37863">MADNSKKRQQQHLANSGYAESGSSSKRPCHEKPSADALQALRRAKKRTISIAVCASVLEGLKGEGAKHRVIAQFARAASIFRMSEIVVIDDAYKNPGFSVSKDANLFKLILEYLDSPQYLRKALFPMCLELKSVGVCPPLDATHHVRMDDKVPYREGVVTRLTPSTAWVNIGLEQSLRIDRTIKTNAQASDEINPCDLATGYRVTVRMEDKTLVDRDAPRREAGLYWGYQTRLAMNLSSAIAESPYQRGYDLTIGTSERGDSIEAVIELGKFRHALVVFGGPKGLEYALEQDVQLRELSDPKHIFDRYLNTCPAQGSRTIRTEEAVLITLAALQRYLWC</sequence>
<evidence type="ECO:0008006" key="5">
    <source>
        <dbReference type="Google" id="ProtNLM"/>
    </source>
</evidence>
<evidence type="ECO:0000313" key="4">
    <source>
        <dbReference type="Proteomes" id="UP000594260"/>
    </source>
</evidence>
<dbReference type="Gene3D" id="2.40.50.140">
    <property type="entry name" value="Nucleic acid-binding proteins"/>
    <property type="match status" value="1"/>
</dbReference>
<dbReference type="AlphaFoldDB" id="A0A7M7JAS5"/>
<dbReference type="OrthoDB" id="361029at2759"/>
<dbReference type="Proteomes" id="UP000594260">
    <property type="component" value="Unplaced"/>
</dbReference>
<evidence type="ECO:0000313" key="3">
    <source>
        <dbReference type="EnsemblMetazoa" id="XP_022647101"/>
    </source>
</evidence>
<dbReference type="OMA" id="PIQPRLE"/>
<dbReference type="SUPFAM" id="SSF75217">
    <property type="entry name" value="alpha/beta knot"/>
    <property type="match status" value="1"/>
</dbReference>